<keyword evidence="8" id="KW-0175">Coiled coil</keyword>
<evidence type="ECO:0000256" key="6">
    <source>
        <dbReference type="ARBA" id="ARBA00022833"/>
    </source>
</evidence>
<evidence type="ECO:0000256" key="3">
    <source>
        <dbReference type="ARBA" id="ARBA00022723"/>
    </source>
</evidence>
<comment type="subcellular location">
    <subcellularLocation>
        <location evidence="1">Cytoplasm</location>
    </subcellularLocation>
</comment>
<evidence type="ECO:0000256" key="2">
    <source>
        <dbReference type="ARBA" id="ARBA00022490"/>
    </source>
</evidence>
<dbReference type="InterPro" id="IPR001293">
    <property type="entry name" value="Znf_TRAF"/>
</dbReference>
<dbReference type="PROSITE" id="PS50145">
    <property type="entry name" value="ZF_TRAF"/>
    <property type="match status" value="2"/>
</dbReference>
<evidence type="ECO:0000256" key="8">
    <source>
        <dbReference type="SAM" id="Coils"/>
    </source>
</evidence>
<feature type="zinc finger region" description="TRAF-type" evidence="7">
    <location>
        <begin position="155"/>
        <end position="211"/>
    </location>
</feature>
<dbReference type="Pfam" id="PF00097">
    <property type="entry name" value="zf-C3HC4"/>
    <property type="match status" value="1"/>
</dbReference>
<dbReference type="InterPro" id="IPR012227">
    <property type="entry name" value="TNF_rcpt-assoc_TRAF_met"/>
</dbReference>
<keyword evidence="5 7" id="KW-0863">Zinc-finger</keyword>
<keyword evidence="6 7" id="KW-0862">Zinc</keyword>
<dbReference type="PANTHER" id="PTHR10131">
    <property type="entry name" value="TNF RECEPTOR ASSOCIATED FACTOR"/>
    <property type="match status" value="1"/>
</dbReference>
<evidence type="ECO:0000259" key="12">
    <source>
        <dbReference type="PROSITE" id="PS50145"/>
    </source>
</evidence>
<evidence type="ECO:0000313" key="13">
    <source>
        <dbReference type="EMBL" id="CAH3150019.1"/>
    </source>
</evidence>
<feature type="domain" description="TRAF-type" evidence="12">
    <location>
        <begin position="155"/>
        <end position="211"/>
    </location>
</feature>
<evidence type="ECO:0000259" key="10">
    <source>
        <dbReference type="PROSITE" id="PS50089"/>
    </source>
</evidence>
<dbReference type="Proteomes" id="UP001159405">
    <property type="component" value="Unassembled WGS sequence"/>
</dbReference>
<dbReference type="InterPro" id="IPR013083">
    <property type="entry name" value="Znf_RING/FYVE/PHD"/>
</dbReference>
<dbReference type="SMART" id="SM00184">
    <property type="entry name" value="RING"/>
    <property type="match status" value="1"/>
</dbReference>
<evidence type="ECO:0000259" key="11">
    <source>
        <dbReference type="PROSITE" id="PS50144"/>
    </source>
</evidence>
<dbReference type="PROSITE" id="PS50144">
    <property type="entry name" value="MATH"/>
    <property type="match status" value="1"/>
</dbReference>
<dbReference type="InterPro" id="IPR018957">
    <property type="entry name" value="Znf_C3HC4_RING-type"/>
</dbReference>
<evidence type="ECO:0000256" key="7">
    <source>
        <dbReference type="PROSITE-ProRule" id="PRU00207"/>
    </source>
</evidence>
<feature type="zinc finger region" description="TRAF-type" evidence="7">
    <location>
        <begin position="99"/>
        <end position="143"/>
    </location>
</feature>
<keyword evidence="3 7" id="KW-0479">Metal-binding</keyword>
<protein>
    <recommendedName>
        <fullName evidence="15">TNF receptor-associated factor</fullName>
    </recommendedName>
</protein>
<evidence type="ECO:0000256" key="1">
    <source>
        <dbReference type="ARBA" id="ARBA00004496"/>
    </source>
</evidence>
<gene>
    <name evidence="13" type="ORF">PLOB_00047197</name>
</gene>
<dbReference type="Gene3D" id="3.30.40.10">
    <property type="entry name" value="Zinc/RING finger domain, C3HC4 (zinc finger)"/>
    <property type="match status" value="3"/>
</dbReference>
<dbReference type="EMBL" id="CALNXK010000088">
    <property type="protein sequence ID" value="CAH3150019.1"/>
    <property type="molecule type" value="Genomic_DNA"/>
</dbReference>
<proteinExistence type="predicted"/>
<dbReference type="InterPro" id="IPR049342">
    <property type="entry name" value="TRAF1-6_MATH_dom"/>
</dbReference>
<feature type="domain" description="MATH" evidence="11">
    <location>
        <begin position="427"/>
        <end position="580"/>
    </location>
</feature>
<feature type="domain" description="RING-type" evidence="10">
    <location>
        <begin position="18"/>
        <end position="56"/>
    </location>
</feature>
<feature type="coiled-coil region" evidence="8">
    <location>
        <begin position="278"/>
        <end position="330"/>
    </location>
</feature>
<evidence type="ECO:0000256" key="5">
    <source>
        <dbReference type="ARBA" id="ARBA00022771"/>
    </source>
</evidence>
<keyword evidence="14" id="KW-1185">Reference proteome</keyword>
<evidence type="ECO:0000256" key="9">
    <source>
        <dbReference type="SAM" id="MobiDB-lite"/>
    </source>
</evidence>
<dbReference type="InterPro" id="IPR008974">
    <property type="entry name" value="TRAF-like"/>
</dbReference>
<organism evidence="13 14">
    <name type="scientific">Porites lobata</name>
    <dbReference type="NCBI Taxonomy" id="104759"/>
    <lineage>
        <taxon>Eukaryota</taxon>
        <taxon>Metazoa</taxon>
        <taxon>Cnidaria</taxon>
        <taxon>Anthozoa</taxon>
        <taxon>Hexacorallia</taxon>
        <taxon>Scleractinia</taxon>
        <taxon>Fungiina</taxon>
        <taxon>Poritidae</taxon>
        <taxon>Porites</taxon>
    </lineage>
</organism>
<keyword evidence="4" id="KW-0677">Repeat</keyword>
<dbReference type="InterPro" id="IPR002083">
    <property type="entry name" value="MATH/TRAF_dom"/>
</dbReference>
<dbReference type="SMART" id="SM00061">
    <property type="entry name" value="MATH"/>
    <property type="match status" value="1"/>
</dbReference>
<dbReference type="Pfam" id="PF02176">
    <property type="entry name" value="zf-TRAF"/>
    <property type="match status" value="2"/>
</dbReference>
<evidence type="ECO:0008006" key="15">
    <source>
        <dbReference type="Google" id="ProtNLM"/>
    </source>
</evidence>
<dbReference type="PANTHER" id="PTHR10131:SF94">
    <property type="entry name" value="TNF RECEPTOR-ASSOCIATED FACTOR 4"/>
    <property type="match status" value="1"/>
</dbReference>
<dbReference type="Pfam" id="PF21355">
    <property type="entry name" value="TRAF-mep_MATH"/>
    <property type="match status" value="1"/>
</dbReference>
<keyword evidence="2" id="KW-0963">Cytoplasm</keyword>
<dbReference type="PIRSF" id="PIRSF015614">
    <property type="entry name" value="TRAF"/>
    <property type="match status" value="1"/>
</dbReference>
<dbReference type="InterPro" id="IPR017907">
    <property type="entry name" value="Znf_RING_CS"/>
</dbReference>
<accession>A0ABN8PX30</accession>
<dbReference type="InterPro" id="IPR001841">
    <property type="entry name" value="Znf_RING"/>
</dbReference>
<reference evidence="13 14" key="1">
    <citation type="submission" date="2022-05" db="EMBL/GenBank/DDBJ databases">
        <authorList>
            <consortium name="Genoscope - CEA"/>
            <person name="William W."/>
        </authorList>
    </citation>
    <scope>NUCLEOTIDE SEQUENCE [LARGE SCALE GENOMIC DNA]</scope>
</reference>
<name>A0ABN8PX30_9CNID</name>
<dbReference type="PROSITE" id="PS00518">
    <property type="entry name" value="ZF_RING_1"/>
    <property type="match status" value="1"/>
</dbReference>
<dbReference type="Gene3D" id="2.60.210.10">
    <property type="entry name" value="Apoptosis, Tumor Necrosis Factor Receptor Associated Protein 2, Chain A"/>
    <property type="match status" value="1"/>
</dbReference>
<dbReference type="SUPFAM" id="SSF57850">
    <property type="entry name" value="RING/U-box"/>
    <property type="match status" value="1"/>
</dbReference>
<sequence>MSGYDYTFVSFVAEEDTCPICSSPMKEPVQTRCGHRFCRLCLEECMRRKPECPIDREDLGAQDIFPDRASERKILDYQVKCPNESNGCQWIGELRNIEAHENNCLFVRVRCTNNHCDVVLLKSDLQRHLTQECPRRTISCQYCQQNYIWRLEQEHFNSCQRFPCTCLQRCGQDNIPRNELNSHLEKDCGLTEVSCSYAHVGCQAKVPRNALGRHLQLCLESHLNMACKKLQSVENEFTIANARLEELESSTAGNYNIEELHSTVSHNVDRISAIEASLATSKLEIAESNKKIKLLENLNIRKQQEFDELIERNRRISEDLQNEIEAVKRKLLERSGPSESATGVQAGLSRPLKLPTILTPTAPPFPPPETRRELHPGRQIKSSRYIRPQHIKEDESTNGDEQCEENIPGVKPLISSLQQLSTDVHVSNKFIWKFTQFDDAMQKAKYGSKMFYCSDPFLTGPYGYKMCVEFHPNGLNTGWNTHLSLFVCLLRGEYDDILPWPFNQKVIITLIDQQPNPYLKRNVQMSSLPRNNAHLCFCYSKPSESRPRNTAFGFCKFITQERLKSRRYLANDTIFICVEVERLNGFI</sequence>
<dbReference type="PROSITE" id="PS50089">
    <property type="entry name" value="ZF_RING_2"/>
    <property type="match status" value="1"/>
</dbReference>
<evidence type="ECO:0000313" key="14">
    <source>
        <dbReference type="Proteomes" id="UP001159405"/>
    </source>
</evidence>
<evidence type="ECO:0000256" key="4">
    <source>
        <dbReference type="ARBA" id="ARBA00022737"/>
    </source>
</evidence>
<dbReference type="SUPFAM" id="SSF49599">
    <property type="entry name" value="TRAF domain-like"/>
    <property type="match status" value="2"/>
</dbReference>
<comment type="caution">
    <text evidence="13">The sequence shown here is derived from an EMBL/GenBank/DDBJ whole genome shotgun (WGS) entry which is preliminary data.</text>
</comment>
<feature type="domain" description="TRAF-type" evidence="12">
    <location>
        <begin position="99"/>
        <end position="143"/>
    </location>
</feature>
<feature type="region of interest" description="Disordered" evidence="9">
    <location>
        <begin position="355"/>
        <end position="375"/>
    </location>
</feature>